<dbReference type="SMART" id="SM00353">
    <property type="entry name" value="HLH"/>
    <property type="match status" value="1"/>
</dbReference>
<evidence type="ECO:0000256" key="1">
    <source>
        <dbReference type="ARBA" id="ARBA00004123"/>
    </source>
</evidence>
<sequence length="514" mass="57579">MSEMCKIQPQTPPSENCSSNLDQATVAHSEPTLTSEQGLTFSTDLNLVEMTEVEYTQLQHIIYSQMEAQVEQGGAVESRLNPGVYTTSSPSNQTVCQPPNPQHLEYPTTNPANPSVYCTSSSQPDLAADARFITANSNHGHVDFQEFKMILMSDPSLNNAVLTEKTPTNCGEAPGTNLAKARHAEDMCREHRDFPIENAKATAESRPNPAARVRLEKRFNYNPSEVSRHQEPQESSAALSNFLTLLHQPSELLGVSLQSQPNKCNTMSKNKTAPTSTTVEFSHPLFGANMCNSIGSFNTTNAQNIGSLSQMLESAKHHELVIPRNFTFSYQQETEPAKKTVANQTQQVLEHVWVKLEEETSHKHTANKRTRTRGRQADTERRALTDIQNVPASQLTRAATCTRKKSILEGENSQRRERHNCMERDRRRRIRICCDELNMLVPFCTSETDKATTLQWTTAFLKYIHEIHGDSLKREFEGVFCGKTGKRMKLGRAEQFVTYGEQGNSLSNAATEQK</sequence>
<evidence type="ECO:0000259" key="10">
    <source>
        <dbReference type="PROSITE" id="PS50888"/>
    </source>
</evidence>
<keyword evidence="12" id="KW-1185">Reference proteome</keyword>
<feature type="region of interest" description="Disordered" evidence="9">
    <location>
        <begin position="1"/>
        <end position="35"/>
    </location>
</feature>
<name>A0ABR0YGU4_HUSHU</name>
<evidence type="ECO:0000256" key="9">
    <source>
        <dbReference type="SAM" id="MobiDB-lite"/>
    </source>
</evidence>
<evidence type="ECO:0000256" key="6">
    <source>
        <dbReference type="ARBA" id="ARBA00023125"/>
    </source>
</evidence>
<keyword evidence="8" id="KW-0539">Nucleus</keyword>
<dbReference type="Pfam" id="PF00010">
    <property type="entry name" value="HLH"/>
    <property type="match status" value="1"/>
</dbReference>
<proteinExistence type="predicted"/>
<evidence type="ECO:0000313" key="12">
    <source>
        <dbReference type="Proteomes" id="UP001369086"/>
    </source>
</evidence>
<dbReference type="EMBL" id="JAHFZB010000030">
    <property type="protein sequence ID" value="KAK6471788.1"/>
    <property type="molecule type" value="Genomic_DNA"/>
</dbReference>
<keyword evidence="7" id="KW-0804">Transcription</keyword>
<feature type="domain" description="BHLH" evidence="10">
    <location>
        <begin position="414"/>
        <end position="464"/>
    </location>
</feature>
<reference evidence="11 12" key="1">
    <citation type="submission" date="2021-05" db="EMBL/GenBank/DDBJ databases">
        <authorList>
            <person name="Zahm M."/>
            <person name="Klopp C."/>
            <person name="Cabau C."/>
            <person name="Kuhl H."/>
            <person name="Suciu R."/>
            <person name="Ciorpac M."/>
            <person name="Holostenco D."/>
            <person name="Gessner J."/>
            <person name="Wuertz S."/>
            <person name="Hohne C."/>
            <person name="Stock M."/>
            <person name="Gislard M."/>
            <person name="Lluch J."/>
            <person name="Milhes M."/>
            <person name="Lampietro C."/>
            <person name="Lopez Roques C."/>
            <person name="Donnadieu C."/>
            <person name="Du K."/>
            <person name="Schartl M."/>
            <person name="Guiguen Y."/>
        </authorList>
    </citation>
    <scope>NUCLEOTIDE SEQUENCE [LARGE SCALE GENOMIC DNA]</scope>
    <source>
        <strain evidence="11">Hh-F2</strain>
        <tissue evidence="11">Blood</tissue>
    </source>
</reference>
<gene>
    <name evidence="11" type="ORF">HHUSO_G28739</name>
</gene>
<evidence type="ECO:0000256" key="7">
    <source>
        <dbReference type="ARBA" id="ARBA00023163"/>
    </source>
</evidence>
<evidence type="ECO:0000256" key="4">
    <source>
        <dbReference type="ARBA" id="ARBA00022871"/>
    </source>
</evidence>
<dbReference type="Proteomes" id="UP001369086">
    <property type="component" value="Unassembled WGS sequence"/>
</dbReference>
<feature type="compositionally biased region" description="Basic residues" evidence="9">
    <location>
        <begin position="363"/>
        <end position="374"/>
    </location>
</feature>
<keyword evidence="4" id="KW-0744">Spermatogenesis</keyword>
<keyword evidence="3" id="KW-0221">Differentiation</keyword>
<dbReference type="PROSITE" id="PS50888">
    <property type="entry name" value="BHLH"/>
    <property type="match status" value="1"/>
</dbReference>
<evidence type="ECO:0000256" key="8">
    <source>
        <dbReference type="ARBA" id="ARBA00023242"/>
    </source>
</evidence>
<dbReference type="InterPro" id="IPR036638">
    <property type="entry name" value="HLH_DNA-bd_sf"/>
</dbReference>
<dbReference type="SUPFAM" id="SSF47459">
    <property type="entry name" value="HLH, helix-loop-helix DNA-binding domain"/>
    <property type="match status" value="1"/>
</dbReference>
<dbReference type="InterPro" id="IPR011598">
    <property type="entry name" value="bHLH_dom"/>
</dbReference>
<dbReference type="PANTHER" id="PTHR15402:SF2">
    <property type="entry name" value="TRANSCRIPTION FACTOR LIKE 5"/>
    <property type="match status" value="1"/>
</dbReference>
<keyword evidence="5" id="KW-0805">Transcription regulation</keyword>
<dbReference type="Gene3D" id="4.10.280.10">
    <property type="entry name" value="Helix-loop-helix DNA-binding domain"/>
    <property type="match status" value="1"/>
</dbReference>
<feature type="compositionally biased region" description="Polar residues" evidence="9">
    <location>
        <begin position="13"/>
        <end position="23"/>
    </location>
</feature>
<accession>A0ABR0YGU4</accession>
<dbReference type="InterPro" id="IPR039583">
    <property type="entry name" value="TCFL5/SOLH1/2"/>
</dbReference>
<dbReference type="PANTHER" id="PTHR15402">
    <property type="entry name" value="TRANSCRIPTION FACTOR-LIKE 5 PROTEIN"/>
    <property type="match status" value="1"/>
</dbReference>
<organism evidence="11 12">
    <name type="scientific">Huso huso</name>
    <name type="common">Beluga</name>
    <name type="synonym">Acipenser huso</name>
    <dbReference type="NCBI Taxonomy" id="61971"/>
    <lineage>
        <taxon>Eukaryota</taxon>
        <taxon>Metazoa</taxon>
        <taxon>Chordata</taxon>
        <taxon>Craniata</taxon>
        <taxon>Vertebrata</taxon>
        <taxon>Euteleostomi</taxon>
        <taxon>Actinopterygii</taxon>
        <taxon>Chondrostei</taxon>
        <taxon>Acipenseriformes</taxon>
        <taxon>Acipenseridae</taxon>
        <taxon>Huso</taxon>
    </lineage>
</organism>
<protein>
    <submittedName>
        <fullName evidence="11">mRNAion factor-like 5 protein isoform X1</fullName>
    </submittedName>
</protein>
<evidence type="ECO:0000256" key="2">
    <source>
        <dbReference type="ARBA" id="ARBA00022473"/>
    </source>
</evidence>
<comment type="subcellular location">
    <subcellularLocation>
        <location evidence="1">Nucleus</location>
    </subcellularLocation>
</comment>
<feature type="region of interest" description="Disordered" evidence="9">
    <location>
        <begin position="360"/>
        <end position="380"/>
    </location>
</feature>
<evidence type="ECO:0000313" key="11">
    <source>
        <dbReference type="EMBL" id="KAK6471788.1"/>
    </source>
</evidence>
<comment type="caution">
    <text evidence="11">The sequence shown here is derived from an EMBL/GenBank/DDBJ whole genome shotgun (WGS) entry which is preliminary data.</text>
</comment>
<evidence type="ECO:0000256" key="5">
    <source>
        <dbReference type="ARBA" id="ARBA00023015"/>
    </source>
</evidence>
<evidence type="ECO:0000256" key="3">
    <source>
        <dbReference type="ARBA" id="ARBA00022782"/>
    </source>
</evidence>
<keyword evidence="6" id="KW-0238">DNA-binding</keyword>
<keyword evidence="2" id="KW-0217">Developmental protein</keyword>